<dbReference type="Proteomes" id="UP000750197">
    <property type="component" value="Unassembled WGS sequence"/>
</dbReference>
<keyword evidence="1" id="KW-0472">Membrane</keyword>
<organism evidence="2 3">
    <name type="scientific">Candidatus Sysuiplasma superficiale</name>
    <dbReference type="NCBI Taxonomy" id="2823368"/>
    <lineage>
        <taxon>Archaea</taxon>
        <taxon>Methanobacteriati</taxon>
        <taxon>Thermoplasmatota</taxon>
        <taxon>Thermoplasmata</taxon>
        <taxon>Candidatus Sysuiplasmatales</taxon>
        <taxon>Candidatus Sysuiplasmataceae</taxon>
        <taxon>Candidatus Sysuiplasma</taxon>
    </lineage>
</organism>
<gene>
    <name evidence="2" type="ORF">KIY12_01395</name>
</gene>
<dbReference type="AlphaFoldDB" id="A0A8J8CH13"/>
<keyword evidence="1" id="KW-1133">Transmembrane helix</keyword>
<dbReference type="EMBL" id="JAHEAC010000005">
    <property type="protein sequence ID" value="MBX8643373.1"/>
    <property type="molecule type" value="Genomic_DNA"/>
</dbReference>
<feature type="non-terminal residue" evidence="2">
    <location>
        <position position="147"/>
    </location>
</feature>
<comment type="caution">
    <text evidence="2">The sequence shown here is derived from an EMBL/GenBank/DDBJ whole genome shotgun (WGS) entry which is preliminary data.</text>
</comment>
<keyword evidence="1" id="KW-0812">Transmembrane</keyword>
<feature type="transmembrane region" description="Helical" evidence="1">
    <location>
        <begin position="12"/>
        <end position="34"/>
    </location>
</feature>
<proteinExistence type="predicted"/>
<accession>A0A8J8CH13</accession>
<evidence type="ECO:0000313" key="2">
    <source>
        <dbReference type="EMBL" id="MBX8643373.1"/>
    </source>
</evidence>
<evidence type="ECO:0000256" key="1">
    <source>
        <dbReference type="SAM" id="Phobius"/>
    </source>
</evidence>
<evidence type="ECO:0008006" key="4">
    <source>
        <dbReference type="Google" id="ProtNLM"/>
    </source>
</evidence>
<name>A0A8J8CH13_9ARCH</name>
<protein>
    <recommendedName>
        <fullName evidence="4">Signal peptidase I</fullName>
    </recommendedName>
</protein>
<sequence>MDPGEKTQLRDFVVSISAAALIALLIIGGLYVYAGNWPPMVVVESGSMQHSSTYAYLGDLNIGDMVVVKRVSSVSQIVTYVQGAESHFSTYGEFGNVIIYKPYGSSNVVPIIHRAIVYIQYNKTGGGYNIPSLAGLNDSEWFVMTPS</sequence>
<evidence type="ECO:0000313" key="3">
    <source>
        <dbReference type="Proteomes" id="UP000750197"/>
    </source>
</evidence>
<reference evidence="2" key="1">
    <citation type="submission" date="2021-05" db="EMBL/GenBank/DDBJ databases">
        <title>Genomic insights into ecological role and evolution of a novel Thermoplasmata order Candidatus Sysuiplasmatales.</title>
        <authorList>
            <person name="Yuan Y."/>
        </authorList>
    </citation>
    <scope>NUCLEOTIDE SEQUENCE</scope>
    <source>
        <strain evidence="2">TUT19-bin139</strain>
    </source>
</reference>